<dbReference type="SUPFAM" id="SSF47413">
    <property type="entry name" value="lambda repressor-like DNA-binding domains"/>
    <property type="match status" value="1"/>
</dbReference>
<evidence type="ECO:0000256" key="1">
    <source>
        <dbReference type="SAM" id="MobiDB-lite"/>
    </source>
</evidence>
<feature type="region of interest" description="Disordered" evidence="1">
    <location>
        <begin position="1"/>
        <end position="29"/>
    </location>
</feature>
<evidence type="ECO:0000313" key="3">
    <source>
        <dbReference type="EMBL" id="KJY62418.1"/>
    </source>
</evidence>
<accession>A0A0F4LVP1</accession>
<dbReference type="RefSeq" id="WP_046316121.1">
    <property type="nucleotide sequence ID" value="NZ_JBHSZT010000001.1"/>
</dbReference>
<dbReference type="HOGENOM" id="CLU_066192_1_1_9"/>
<dbReference type="GO" id="GO:0003677">
    <property type="term" value="F:DNA binding"/>
    <property type="evidence" value="ECO:0007669"/>
    <property type="project" value="InterPro"/>
</dbReference>
<dbReference type="PROSITE" id="PS50943">
    <property type="entry name" value="HTH_CROC1"/>
    <property type="match status" value="1"/>
</dbReference>
<dbReference type="InterPro" id="IPR050077">
    <property type="entry name" value="LexA_repressor"/>
</dbReference>
<dbReference type="AlphaFoldDB" id="A0A0F4LVP1"/>
<comment type="caution">
    <text evidence="3">The sequence shown here is derived from an EMBL/GenBank/DDBJ whole genome shotgun (WGS) entry which is preliminary data.</text>
</comment>
<dbReference type="Proteomes" id="UP000033558">
    <property type="component" value="Unassembled WGS sequence"/>
</dbReference>
<protein>
    <recommendedName>
        <fullName evidence="2">HTH cro/C1-type domain-containing protein</fullName>
    </recommendedName>
</protein>
<dbReference type="InterPro" id="IPR001387">
    <property type="entry name" value="Cro/C1-type_HTH"/>
</dbReference>
<keyword evidence="4" id="KW-1185">Reference proteome</keyword>
<dbReference type="SUPFAM" id="SSF51306">
    <property type="entry name" value="LexA/Signal peptidase"/>
    <property type="match status" value="1"/>
</dbReference>
<feature type="compositionally biased region" description="Polar residues" evidence="1">
    <location>
        <begin position="8"/>
        <end position="18"/>
    </location>
</feature>
<evidence type="ECO:0000259" key="2">
    <source>
        <dbReference type="PROSITE" id="PS50943"/>
    </source>
</evidence>
<sequence length="214" mass="23855">MIRRNPRQVVSSNLQRLASKTGEKPNDISRKLKLPKQTVRDWFLGNSYPRPLSVQKLADHFNVETSDITEEPLDPTKMRSEFNVIQVPVVGSIKAGPKGIAEENHDGLASVDCDKIESDFDYYWLKVYGDSMIGDMIGDGDLALIKKTSIFGDGDICAVIVDGEEGTLKHVFKNKNTIVLTASNPNYPPRTFVGEDCNLITIAGKLVQIKRKYN</sequence>
<name>A0A0F4LVP1_9LACO</name>
<evidence type="ECO:0000313" key="4">
    <source>
        <dbReference type="Proteomes" id="UP000033558"/>
    </source>
</evidence>
<reference evidence="3 4" key="1">
    <citation type="submission" date="2015-01" db="EMBL/GenBank/DDBJ databases">
        <title>Comparative genomics of the lactic acid bacteria isolated from the honey bee gut.</title>
        <authorList>
            <person name="Ellegaard K.M."/>
            <person name="Tamarit D."/>
            <person name="Javelind E."/>
            <person name="Olofsson T."/>
            <person name="Andersson S.G."/>
            <person name="Vasquez A."/>
        </authorList>
    </citation>
    <scope>NUCLEOTIDE SEQUENCE [LARGE SCALE GENOMIC DNA]</scope>
    <source>
        <strain evidence="3 4">Bin4</strain>
    </source>
</reference>
<dbReference type="InterPro" id="IPR010982">
    <property type="entry name" value="Lambda_DNA-bd_dom_sf"/>
</dbReference>
<dbReference type="Pfam" id="PF00717">
    <property type="entry name" value="Peptidase_S24"/>
    <property type="match status" value="1"/>
</dbReference>
<dbReference type="Gene3D" id="2.10.109.10">
    <property type="entry name" value="Umud Fragment, subunit A"/>
    <property type="match status" value="1"/>
</dbReference>
<dbReference type="PATRIC" id="fig|1218492.5.peg.760"/>
<dbReference type="EMBL" id="JXJQ01000006">
    <property type="protein sequence ID" value="KJY62418.1"/>
    <property type="molecule type" value="Genomic_DNA"/>
</dbReference>
<dbReference type="OrthoDB" id="194368at2"/>
<dbReference type="PANTHER" id="PTHR33516:SF2">
    <property type="entry name" value="LEXA REPRESSOR-RELATED"/>
    <property type="match status" value="1"/>
</dbReference>
<organism evidence="3 4">
    <name type="scientific">Bombilactobacillus mellifer</name>
    <dbReference type="NCBI Taxonomy" id="1218492"/>
    <lineage>
        <taxon>Bacteria</taxon>
        <taxon>Bacillati</taxon>
        <taxon>Bacillota</taxon>
        <taxon>Bacilli</taxon>
        <taxon>Lactobacillales</taxon>
        <taxon>Lactobacillaceae</taxon>
        <taxon>Bombilactobacillus</taxon>
    </lineage>
</organism>
<dbReference type="InterPro" id="IPR039418">
    <property type="entry name" value="LexA-like"/>
</dbReference>
<dbReference type="CDD" id="cd06529">
    <property type="entry name" value="S24_LexA-like"/>
    <property type="match status" value="1"/>
</dbReference>
<dbReference type="CDD" id="cd00093">
    <property type="entry name" value="HTH_XRE"/>
    <property type="match status" value="1"/>
</dbReference>
<dbReference type="InterPro" id="IPR036286">
    <property type="entry name" value="LexA/Signal_pep-like_sf"/>
</dbReference>
<gene>
    <name evidence="3" type="ORF">JG30_06290</name>
</gene>
<dbReference type="STRING" id="1218492.JG30_06290"/>
<feature type="domain" description="HTH cro/C1-type" evidence="2">
    <location>
        <begin position="27"/>
        <end position="68"/>
    </location>
</feature>
<proteinExistence type="predicted"/>
<dbReference type="Gene3D" id="1.10.260.40">
    <property type="entry name" value="lambda repressor-like DNA-binding domains"/>
    <property type="match status" value="1"/>
</dbReference>
<dbReference type="PANTHER" id="PTHR33516">
    <property type="entry name" value="LEXA REPRESSOR"/>
    <property type="match status" value="1"/>
</dbReference>
<dbReference type="InterPro" id="IPR015927">
    <property type="entry name" value="Peptidase_S24_S26A/B/C"/>
</dbReference>